<dbReference type="InterPro" id="IPR011990">
    <property type="entry name" value="TPR-like_helical_dom_sf"/>
</dbReference>
<dbReference type="PANTHER" id="PTHR12979">
    <property type="entry name" value="CCR4-NOT TRANSCRIPTION COMPLEX SUBUNIT 10"/>
    <property type="match status" value="1"/>
</dbReference>
<evidence type="ECO:0000313" key="5">
    <source>
        <dbReference type="Proteomes" id="UP000037460"/>
    </source>
</evidence>
<evidence type="ECO:0000256" key="1">
    <source>
        <dbReference type="ARBA" id="ARBA00010080"/>
    </source>
</evidence>
<dbReference type="PROSITE" id="PS50005">
    <property type="entry name" value="TPR"/>
    <property type="match status" value="1"/>
</dbReference>
<feature type="region of interest" description="Disordered" evidence="3">
    <location>
        <begin position="435"/>
        <end position="455"/>
    </location>
</feature>
<dbReference type="SUPFAM" id="SSF48452">
    <property type="entry name" value="TPR-like"/>
    <property type="match status" value="1"/>
</dbReference>
<comment type="similarity">
    <text evidence="1">Belongs to the CNOT10 family.</text>
</comment>
<dbReference type="EMBL" id="JWZX01000405">
    <property type="protein sequence ID" value="KOO53046.1"/>
    <property type="molecule type" value="Genomic_DNA"/>
</dbReference>
<sequence>MLAEADAASAAFASGDLKDALAKLQVIKKQRDNDTKVLHNLAIAEYVDGGQREPAKLLATLEQLKERLENAAARVEEGDGDVIGEADPSLTAYNMAVLYYQLKQFAKCRALLEDMFSNIEPIDEFLAFKLCFLLLDVYLLQKQAERAANVLGYLEKSFAALTTLANDGKQPNGEADADGGAAPLAADGGVGLAAPGSVDGWPNKRSSRRAPTGITPDEVRGALALYKAKLALMARASKSSKREIKTTLNACAQNTTGLFLKCNLEWQRQNFRKAIKLLNNSCQAGSERERNVPALYFNNMGCIHHCMRRHQAAAFYFTKALRENDALYRSAPAATAGSAKPGAAEPIALPTYSCDRRCELEYNRGLQYLLSGKPEAAFGCFLTALELMHSQARVWLRLGEACRSPGGHQRSGGAAFGANVTSRYLVLFTEGPAAAGKGETANPPEEAEGSAAAAASTASTAAPAPAAPTLGYGLKCLRNALVLCHVQLGGAALTAVNAADYAQLLSSSANGTSSPADEATLQVHAVLRLTLLHLSWVSLAVGDASPALSWASQLLSMDACPPSLKLYAHLYACDALVQLSRSSEALEHLTAALESNEPLVTVASCTGAEPPAAADGEGLDCVRNPYSLLLGASAGGGQVAARATLYANLAVVHALRGDRAQACDYAQQALRAQPDCRQALLCSVYLELQAGRTESALELLKKHRTGTPK</sequence>
<keyword evidence="5" id="KW-1185">Reference proteome</keyword>
<dbReference type="OrthoDB" id="25157at2759"/>
<dbReference type="AlphaFoldDB" id="A0A0M0LPX6"/>
<dbReference type="GO" id="GO:0030014">
    <property type="term" value="C:CCR4-NOT complex"/>
    <property type="evidence" value="ECO:0007669"/>
    <property type="project" value="InterPro"/>
</dbReference>
<reference evidence="5" key="1">
    <citation type="journal article" date="2015" name="PLoS Genet.">
        <title>Genome Sequence and Transcriptome Analyses of Chrysochromulina tobin: Metabolic Tools for Enhanced Algal Fitness in the Prominent Order Prymnesiales (Haptophyceae).</title>
        <authorList>
            <person name="Hovde B.T."/>
            <person name="Deodato C.R."/>
            <person name="Hunsperger H.M."/>
            <person name="Ryken S.A."/>
            <person name="Yost W."/>
            <person name="Jha R.K."/>
            <person name="Patterson J."/>
            <person name="Monnat R.J. Jr."/>
            <person name="Barlow S.B."/>
            <person name="Starkenburg S.R."/>
            <person name="Cattolico R.A."/>
        </authorList>
    </citation>
    <scope>NUCLEOTIDE SEQUENCE</scope>
    <source>
        <strain evidence="5">CCMP291</strain>
    </source>
</reference>
<accession>A0A0M0LPX6</accession>
<evidence type="ECO:0000313" key="4">
    <source>
        <dbReference type="EMBL" id="KOO53046.1"/>
    </source>
</evidence>
<dbReference type="GO" id="GO:0006402">
    <property type="term" value="P:mRNA catabolic process"/>
    <property type="evidence" value="ECO:0007669"/>
    <property type="project" value="TreeGrafter"/>
</dbReference>
<name>A0A0M0LPX6_9EUKA</name>
<evidence type="ECO:0000256" key="3">
    <source>
        <dbReference type="SAM" id="MobiDB-lite"/>
    </source>
</evidence>
<dbReference type="InterPro" id="IPR039740">
    <property type="entry name" value="CNOT10"/>
</dbReference>
<protein>
    <submittedName>
        <fullName evidence="4">Ccr4-not transcription complex subunit 10 isoform 2</fullName>
    </submittedName>
</protein>
<dbReference type="Proteomes" id="UP000037460">
    <property type="component" value="Unassembled WGS sequence"/>
</dbReference>
<dbReference type="PANTHER" id="PTHR12979:SF5">
    <property type="entry name" value="CCR4-NOT TRANSCRIPTION COMPLEX SUBUNIT 10"/>
    <property type="match status" value="1"/>
</dbReference>
<organism evidence="4 5">
    <name type="scientific">Chrysochromulina tobinii</name>
    <dbReference type="NCBI Taxonomy" id="1460289"/>
    <lineage>
        <taxon>Eukaryota</taxon>
        <taxon>Haptista</taxon>
        <taxon>Haptophyta</taxon>
        <taxon>Prymnesiophyceae</taxon>
        <taxon>Prymnesiales</taxon>
        <taxon>Chrysochromulinaceae</taxon>
        <taxon>Chrysochromulina</taxon>
    </lineage>
</organism>
<dbReference type="InterPro" id="IPR019734">
    <property type="entry name" value="TPR_rpt"/>
</dbReference>
<dbReference type="Gene3D" id="1.25.40.10">
    <property type="entry name" value="Tetratricopeptide repeat domain"/>
    <property type="match status" value="2"/>
</dbReference>
<keyword evidence="2" id="KW-0802">TPR repeat</keyword>
<comment type="caution">
    <text evidence="4">The sequence shown here is derived from an EMBL/GenBank/DDBJ whole genome shotgun (WGS) entry which is preliminary data.</text>
</comment>
<dbReference type="GO" id="GO:0017148">
    <property type="term" value="P:negative regulation of translation"/>
    <property type="evidence" value="ECO:0007669"/>
    <property type="project" value="TreeGrafter"/>
</dbReference>
<proteinExistence type="inferred from homology"/>
<feature type="repeat" description="TPR" evidence="2">
    <location>
        <begin position="643"/>
        <end position="676"/>
    </location>
</feature>
<dbReference type="SMART" id="SM00028">
    <property type="entry name" value="TPR"/>
    <property type="match status" value="3"/>
</dbReference>
<gene>
    <name evidence="4" type="ORF">Ctob_015045</name>
</gene>
<evidence type="ECO:0000256" key="2">
    <source>
        <dbReference type="PROSITE-ProRule" id="PRU00339"/>
    </source>
</evidence>